<organism evidence="1 2">
    <name type="scientific">Helianthus annuus</name>
    <name type="common">Common sunflower</name>
    <dbReference type="NCBI Taxonomy" id="4232"/>
    <lineage>
        <taxon>Eukaryota</taxon>
        <taxon>Viridiplantae</taxon>
        <taxon>Streptophyta</taxon>
        <taxon>Embryophyta</taxon>
        <taxon>Tracheophyta</taxon>
        <taxon>Spermatophyta</taxon>
        <taxon>Magnoliopsida</taxon>
        <taxon>eudicotyledons</taxon>
        <taxon>Gunneridae</taxon>
        <taxon>Pentapetalae</taxon>
        <taxon>asterids</taxon>
        <taxon>campanulids</taxon>
        <taxon>Asterales</taxon>
        <taxon>Asteraceae</taxon>
        <taxon>Asteroideae</taxon>
        <taxon>Heliantheae alliance</taxon>
        <taxon>Heliantheae</taxon>
        <taxon>Helianthus</taxon>
    </lineage>
</organism>
<protein>
    <submittedName>
        <fullName evidence="1">Uncharacterized protein</fullName>
    </submittedName>
</protein>
<keyword evidence="2" id="KW-1185">Reference proteome</keyword>
<dbReference type="AlphaFoldDB" id="A0A251SLR2"/>
<dbReference type="Proteomes" id="UP000215914">
    <property type="component" value="Chromosome 14"/>
</dbReference>
<evidence type="ECO:0000313" key="2">
    <source>
        <dbReference type="Proteomes" id="UP000215914"/>
    </source>
</evidence>
<gene>
    <name evidence="1" type="ORF">HannXRQ_Chr14g0460231</name>
</gene>
<dbReference type="InParanoid" id="A0A251SLR2"/>
<accession>A0A251SLR2</accession>
<sequence length="52" mass="6065">MKVYGYKHKVYNLFANSLKYVCVCFFQQSFSNSPNVHLSLTLTHCMGIYTHT</sequence>
<dbReference type="EMBL" id="CM007903">
    <property type="protein sequence ID" value="OTF99769.1"/>
    <property type="molecule type" value="Genomic_DNA"/>
</dbReference>
<name>A0A251SLR2_HELAN</name>
<evidence type="ECO:0000313" key="1">
    <source>
        <dbReference type="EMBL" id="OTF99769.1"/>
    </source>
</evidence>
<reference evidence="2" key="1">
    <citation type="journal article" date="2017" name="Nature">
        <title>The sunflower genome provides insights into oil metabolism, flowering and Asterid evolution.</title>
        <authorList>
            <person name="Badouin H."/>
            <person name="Gouzy J."/>
            <person name="Grassa C.J."/>
            <person name="Murat F."/>
            <person name="Staton S.E."/>
            <person name="Cottret L."/>
            <person name="Lelandais-Briere C."/>
            <person name="Owens G.L."/>
            <person name="Carrere S."/>
            <person name="Mayjonade B."/>
            <person name="Legrand L."/>
            <person name="Gill N."/>
            <person name="Kane N.C."/>
            <person name="Bowers J.E."/>
            <person name="Hubner S."/>
            <person name="Bellec A."/>
            <person name="Berard A."/>
            <person name="Berges H."/>
            <person name="Blanchet N."/>
            <person name="Boniface M.C."/>
            <person name="Brunel D."/>
            <person name="Catrice O."/>
            <person name="Chaidir N."/>
            <person name="Claudel C."/>
            <person name="Donnadieu C."/>
            <person name="Faraut T."/>
            <person name="Fievet G."/>
            <person name="Helmstetter N."/>
            <person name="King M."/>
            <person name="Knapp S.J."/>
            <person name="Lai Z."/>
            <person name="Le Paslier M.C."/>
            <person name="Lippi Y."/>
            <person name="Lorenzon L."/>
            <person name="Mandel J.R."/>
            <person name="Marage G."/>
            <person name="Marchand G."/>
            <person name="Marquand E."/>
            <person name="Bret-Mestries E."/>
            <person name="Morien E."/>
            <person name="Nambeesan S."/>
            <person name="Nguyen T."/>
            <person name="Pegot-Espagnet P."/>
            <person name="Pouilly N."/>
            <person name="Raftis F."/>
            <person name="Sallet E."/>
            <person name="Schiex T."/>
            <person name="Thomas J."/>
            <person name="Vandecasteele C."/>
            <person name="Vares D."/>
            <person name="Vear F."/>
            <person name="Vautrin S."/>
            <person name="Crespi M."/>
            <person name="Mangin B."/>
            <person name="Burke J.M."/>
            <person name="Salse J."/>
            <person name="Munos S."/>
            <person name="Vincourt P."/>
            <person name="Rieseberg L.H."/>
            <person name="Langlade N.B."/>
        </authorList>
    </citation>
    <scope>NUCLEOTIDE SEQUENCE [LARGE SCALE GENOMIC DNA]</scope>
    <source>
        <strain evidence="2">cv. SF193</strain>
    </source>
</reference>
<proteinExistence type="predicted"/>